<evidence type="ECO:0000313" key="4">
    <source>
        <dbReference type="Proteomes" id="UP001174908"/>
    </source>
</evidence>
<dbReference type="Proteomes" id="UP001174908">
    <property type="component" value="Unassembled WGS sequence"/>
</dbReference>
<keyword evidence="2" id="KW-0732">Signal</keyword>
<protein>
    <submittedName>
        <fullName evidence="3">Uncharacterized protein</fullName>
    </submittedName>
</protein>
<evidence type="ECO:0000313" key="3">
    <source>
        <dbReference type="EMBL" id="MDM0043410.1"/>
    </source>
</evidence>
<evidence type="ECO:0000256" key="1">
    <source>
        <dbReference type="SAM" id="Phobius"/>
    </source>
</evidence>
<feature type="transmembrane region" description="Helical" evidence="1">
    <location>
        <begin position="40"/>
        <end position="57"/>
    </location>
</feature>
<organism evidence="3 4">
    <name type="scientific">Variovorax dokdonensis</name>
    <dbReference type="NCBI Taxonomy" id="344883"/>
    <lineage>
        <taxon>Bacteria</taxon>
        <taxon>Pseudomonadati</taxon>
        <taxon>Pseudomonadota</taxon>
        <taxon>Betaproteobacteria</taxon>
        <taxon>Burkholderiales</taxon>
        <taxon>Comamonadaceae</taxon>
        <taxon>Variovorax</taxon>
    </lineage>
</organism>
<accession>A0ABT7N663</accession>
<keyword evidence="4" id="KW-1185">Reference proteome</keyword>
<keyword evidence="1" id="KW-0472">Membrane</keyword>
<comment type="caution">
    <text evidence="3">The sequence shown here is derived from an EMBL/GenBank/DDBJ whole genome shotgun (WGS) entry which is preliminary data.</text>
</comment>
<feature type="chain" id="PRO_5046627132" evidence="2">
    <location>
        <begin position="25"/>
        <end position="59"/>
    </location>
</feature>
<dbReference type="RefSeq" id="WP_286658522.1">
    <property type="nucleotide sequence ID" value="NZ_JASZYV010000001.1"/>
</dbReference>
<gene>
    <name evidence="3" type="ORF">QTH91_02860</name>
</gene>
<dbReference type="EMBL" id="JASZYV010000001">
    <property type="protein sequence ID" value="MDM0043410.1"/>
    <property type="molecule type" value="Genomic_DNA"/>
</dbReference>
<reference evidence="3" key="1">
    <citation type="submission" date="2023-06" db="EMBL/GenBank/DDBJ databases">
        <authorList>
            <person name="Jiang Y."/>
            <person name="Liu Q."/>
        </authorList>
    </citation>
    <scope>NUCLEOTIDE SEQUENCE</scope>
    <source>
        <strain evidence="3">CGMCC 1.12089</strain>
    </source>
</reference>
<proteinExistence type="predicted"/>
<keyword evidence="1" id="KW-0812">Transmembrane</keyword>
<feature type="signal peptide" evidence="2">
    <location>
        <begin position="1"/>
        <end position="24"/>
    </location>
</feature>
<evidence type="ECO:0000256" key="2">
    <source>
        <dbReference type="SAM" id="SignalP"/>
    </source>
</evidence>
<keyword evidence="1" id="KW-1133">Transmembrane helix</keyword>
<name>A0ABT7N663_9BURK</name>
<sequence length="59" mass="5931">MTQRTASRIAAALAGLTASSLALAHPGHGLDGAHWHATDAAVYIALALAVGAAVWLGRK</sequence>